<keyword evidence="5 7" id="KW-0862">Zinc</keyword>
<dbReference type="EMBL" id="CH981530">
    <property type="protein sequence ID" value="EDK46726.1"/>
    <property type="molecule type" value="Genomic_DNA"/>
</dbReference>
<dbReference type="SUPFAM" id="SSF53187">
    <property type="entry name" value="Zn-dependent exopeptidases"/>
    <property type="match status" value="1"/>
</dbReference>
<comment type="similarity">
    <text evidence="1">Belongs to the peptidase M20A family.</text>
</comment>
<dbReference type="InterPro" id="IPR002933">
    <property type="entry name" value="Peptidase_M20"/>
</dbReference>
<accession>A5E5L8</accession>
<dbReference type="PROSITE" id="PS00759">
    <property type="entry name" value="ARGE_DAPE_CPG2_2"/>
    <property type="match status" value="1"/>
</dbReference>
<feature type="active site" evidence="6">
    <location>
        <position position="198"/>
    </location>
</feature>
<dbReference type="Gene3D" id="3.30.70.360">
    <property type="match status" value="1"/>
</dbReference>
<evidence type="ECO:0000256" key="2">
    <source>
        <dbReference type="ARBA" id="ARBA00022670"/>
    </source>
</evidence>
<gene>
    <name evidence="10" type="ORF">LELG_04907</name>
</gene>
<dbReference type="InterPro" id="IPR001261">
    <property type="entry name" value="ArgE/DapE_CS"/>
</dbReference>
<reference evidence="10 11" key="1">
    <citation type="journal article" date="2009" name="Nature">
        <title>Evolution of pathogenicity and sexual reproduction in eight Candida genomes.</title>
        <authorList>
            <person name="Butler G."/>
            <person name="Rasmussen M.D."/>
            <person name="Lin M.F."/>
            <person name="Santos M.A."/>
            <person name="Sakthikumar S."/>
            <person name="Munro C.A."/>
            <person name="Rheinbay E."/>
            <person name="Grabherr M."/>
            <person name="Forche A."/>
            <person name="Reedy J.L."/>
            <person name="Agrafioti I."/>
            <person name="Arnaud M.B."/>
            <person name="Bates S."/>
            <person name="Brown A.J."/>
            <person name="Brunke S."/>
            <person name="Costanzo M.C."/>
            <person name="Fitzpatrick D.A."/>
            <person name="de Groot P.W."/>
            <person name="Harris D."/>
            <person name="Hoyer L.L."/>
            <person name="Hube B."/>
            <person name="Klis F.M."/>
            <person name="Kodira C."/>
            <person name="Lennard N."/>
            <person name="Logue M.E."/>
            <person name="Martin R."/>
            <person name="Neiman A.M."/>
            <person name="Nikolaou E."/>
            <person name="Quail M.A."/>
            <person name="Quinn J."/>
            <person name="Santos M.C."/>
            <person name="Schmitzberger F.F."/>
            <person name="Sherlock G."/>
            <person name="Shah P."/>
            <person name="Silverstein K.A."/>
            <person name="Skrzypek M.S."/>
            <person name="Soll D."/>
            <person name="Staggs R."/>
            <person name="Stansfield I."/>
            <person name="Stumpf M.P."/>
            <person name="Sudbery P.E."/>
            <person name="Srikantha T."/>
            <person name="Zeng Q."/>
            <person name="Berman J."/>
            <person name="Berriman M."/>
            <person name="Heitman J."/>
            <person name="Gow N.A."/>
            <person name="Lorenz M.C."/>
            <person name="Birren B.W."/>
            <person name="Kellis M."/>
            <person name="Cuomo C.A."/>
        </authorList>
    </citation>
    <scope>NUCLEOTIDE SEQUENCE [LARGE SCALE GENOMIC DNA]</scope>
    <source>
        <strain evidence="11">ATCC 11503 / BCRC 21390 / CBS 2605 / JCM 1781 / NBRC 1676 / NRRL YB-4239</strain>
    </source>
</reference>
<dbReference type="PANTHER" id="PTHR45962:SF1">
    <property type="entry name" value="N-FATTY-ACYL-AMINO ACID SYNTHASE_HYDROLASE PM20D1"/>
    <property type="match status" value="1"/>
</dbReference>
<dbReference type="SUPFAM" id="SSF55031">
    <property type="entry name" value="Bacterial exopeptidase dimerisation domain"/>
    <property type="match status" value="1"/>
</dbReference>
<dbReference type="GO" id="GO:0051603">
    <property type="term" value="P:proteolysis involved in protein catabolic process"/>
    <property type="evidence" value="ECO:0007669"/>
    <property type="project" value="TreeGrafter"/>
</dbReference>
<evidence type="ECO:0000256" key="5">
    <source>
        <dbReference type="ARBA" id="ARBA00022833"/>
    </source>
</evidence>
<dbReference type="GO" id="GO:0000328">
    <property type="term" value="C:fungal-type vacuole lumen"/>
    <property type="evidence" value="ECO:0007669"/>
    <property type="project" value="TreeGrafter"/>
</dbReference>
<feature type="binding site" evidence="7">
    <location>
        <position position="231"/>
    </location>
    <ligand>
        <name>Zn(2+)</name>
        <dbReference type="ChEBI" id="CHEBI:29105"/>
        <label>2</label>
    </ligand>
</feature>
<evidence type="ECO:0000256" key="3">
    <source>
        <dbReference type="ARBA" id="ARBA00022723"/>
    </source>
</evidence>
<dbReference type="InterPro" id="IPR017141">
    <property type="entry name" value="Pept_M20_carboxypep"/>
</dbReference>
<sequence length="610" mass="68546">MNNLLRKSESLQTPTTWRRVSKAGGIGLFVIGTFIAWLIYYDIYALPGPFDTFRYPHSGLAFSCSSSSSSLTAPVCQQYEYAFPKSYRENNSTVLNILFDPVFRDQSAKKLSGAVQIATDVYDDDPTVDADPQYWKVKFGPFYNYLRKTFPIVFENLQVEIINSHGIVITWEGSGSGDHDTRGSNELLKPILLMAHQDVVPIQQSTLNQWTHPPYDGVYDGDRLWGRGSSDCKNLLIGLLETVEELYKFGFQPKRSIILAFGFDEELGGERGARYIAKHLTAKYGNDSFYAVVDEGGQSIAYENDVLLALPGTGEKGMTDVIVGLHTPGGHSSVPPDHTAIGLVSKVIDALEEDPFDPIFTPKNPTFHEYQCIAQYSPSLNKHIKWDLLHADKSKNSNKAARNWLYRKSLLSRYLITSTQAIDVISGGVKSNALPEYVEAVVNHRIAIESSVDATYNHDLAHIRRIAKKYNLGLESENKTIYAATSNGKFTVRKTSELEPAPTTPTTGRVWELFSGNIRHVYEQLAFTDPNSEYHGKRVIVAPGIATGNTDTKYYWNLTKNIFRYRPGLMTSVESHAHGVDEHILFDSHLQIIAFYFEYLQLINETENFD</sequence>
<feature type="binding site" evidence="7">
    <location>
        <position position="231"/>
    </location>
    <ligand>
        <name>Zn(2+)</name>
        <dbReference type="ChEBI" id="CHEBI:29105"/>
        <label>1</label>
    </ligand>
</feature>
<dbReference type="KEGG" id="lel:PVL30_005645"/>
<name>A5E5L8_LODEL</name>
<feature type="transmembrane region" description="Helical" evidence="8">
    <location>
        <begin position="20"/>
        <end position="40"/>
    </location>
</feature>
<organism evidence="10 11">
    <name type="scientific">Lodderomyces elongisporus (strain ATCC 11503 / CBS 2605 / JCM 1781 / NBRC 1676 / NRRL YB-4239)</name>
    <name type="common">Yeast</name>
    <name type="synonym">Saccharomyces elongisporus</name>
    <dbReference type="NCBI Taxonomy" id="379508"/>
    <lineage>
        <taxon>Eukaryota</taxon>
        <taxon>Fungi</taxon>
        <taxon>Dikarya</taxon>
        <taxon>Ascomycota</taxon>
        <taxon>Saccharomycotina</taxon>
        <taxon>Pichiomycetes</taxon>
        <taxon>Debaryomycetaceae</taxon>
        <taxon>Candida/Lodderomyces clade</taxon>
        <taxon>Lodderomyces</taxon>
    </lineage>
</organism>
<dbReference type="eggNOG" id="KOG2275">
    <property type="taxonomic scope" value="Eukaryota"/>
</dbReference>
<dbReference type="Pfam" id="PF01546">
    <property type="entry name" value="Peptidase_M20"/>
    <property type="match status" value="1"/>
</dbReference>
<dbReference type="GeneID" id="5231274"/>
<keyword evidence="3 7" id="KW-0479">Metal-binding</keyword>
<keyword evidence="2" id="KW-0645">Protease</keyword>
<feature type="active site" description="Proton acceptor" evidence="6">
    <location>
        <position position="265"/>
    </location>
</feature>
<dbReference type="Pfam" id="PF07687">
    <property type="entry name" value="M20_dimer"/>
    <property type="match status" value="1"/>
</dbReference>
<feature type="domain" description="Peptidase M20 dimerisation" evidence="9">
    <location>
        <begin position="313"/>
        <end position="456"/>
    </location>
</feature>
<evidence type="ECO:0000313" key="11">
    <source>
        <dbReference type="Proteomes" id="UP000001996"/>
    </source>
</evidence>
<dbReference type="STRING" id="379508.A5E5L8"/>
<feature type="binding site" evidence="7">
    <location>
        <position position="196"/>
    </location>
    <ligand>
        <name>Zn(2+)</name>
        <dbReference type="ChEBI" id="CHEBI:29105"/>
        <label>2</label>
    </ligand>
</feature>
<dbReference type="Proteomes" id="UP000001996">
    <property type="component" value="Unassembled WGS sequence"/>
</dbReference>
<dbReference type="PANTHER" id="PTHR45962">
    <property type="entry name" value="N-FATTY-ACYL-AMINO ACID SYNTHASE/HYDROLASE PM20D1"/>
    <property type="match status" value="1"/>
</dbReference>
<keyword evidence="11" id="KW-1185">Reference proteome</keyword>
<dbReference type="InParanoid" id="A5E5L8"/>
<dbReference type="PROSITE" id="PS00758">
    <property type="entry name" value="ARGE_DAPE_CPG2_1"/>
    <property type="match status" value="1"/>
</dbReference>
<keyword evidence="8" id="KW-0472">Membrane</keyword>
<feature type="binding site" evidence="7">
    <location>
        <position position="578"/>
    </location>
    <ligand>
        <name>Zn(2+)</name>
        <dbReference type="ChEBI" id="CHEBI:29105"/>
        <label>1</label>
    </ligand>
</feature>
<dbReference type="OMA" id="WEAFGPF"/>
<dbReference type="FunCoup" id="A5E5L8">
    <property type="interactions" value="35"/>
</dbReference>
<dbReference type="RefSeq" id="XP_001524094.1">
    <property type="nucleotide sequence ID" value="XM_001524044.1"/>
</dbReference>
<dbReference type="HOGENOM" id="CLU_021802_11_0_1"/>
<dbReference type="GO" id="GO:0004181">
    <property type="term" value="F:metallocarboxypeptidase activity"/>
    <property type="evidence" value="ECO:0007669"/>
    <property type="project" value="InterPro"/>
</dbReference>
<keyword evidence="8" id="KW-1133">Transmembrane helix</keyword>
<protein>
    <recommendedName>
        <fullName evidence="9">Peptidase M20 dimerisation domain-containing protein</fullName>
    </recommendedName>
</protein>
<dbReference type="VEuPathDB" id="FungiDB:LELG_04907"/>
<evidence type="ECO:0000259" key="9">
    <source>
        <dbReference type="Pfam" id="PF07687"/>
    </source>
</evidence>
<dbReference type="Gene3D" id="3.40.630.10">
    <property type="entry name" value="Zn peptidases"/>
    <property type="match status" value="1"/>
</dbReference>
<feature type="binding site" evidence="7">
    <location>
        <position position="294"/>
    </location>
    <ligand>
        <name>Zn(2+)</name>
        <dbReference type="ChEBI" id="CHEBI:29105"/>
        <label>2</label>
    </ligand>
</feature>
<evidence type="ECO:0000256" key="7">
    <source>
        <dbReference type="PIRSR" id="PIRSR037217-2"/>
    </source>
</evidence>
<evidence type="ECO:0000256" key="6">
    <source>
        <dbReference type="PIRSR" id="PIRSR037217-1"/>
    </source>
</evidence>
<dbReference type="CDD" id="cd05674">
    <property type="entry name" value="M20_yscS"/>
    <property type="match status" value="1"/>
</dbReference>
<keyword evidence="4" id="KW-0378">Hydrolase</keyword>
<dbReference type="GO" id="GO:0046872">
    <property type="term" value="F:metal ion binding"/>
    <property type="evidence" value="ECO:0007669"/>
    <property type="project" value="UniProtKB-KW"/>
</dbReference>
<dbReference type="InterPro" id="IPR036264">
    <property type="entry name" value="Bact_exopeptidase_dim_dom"/>
</dbReference>
<dbReference type="InterPro" id="IPR011650">
    <property type="entry name" value="Peptidase_M20_dimer"/>
</dbReference>
<dbReference type="AlphaFoldDB" id="A5E5L8"/>
<evidence type="ECO:0000256" key="8">
    <source>
        <dbReference type="SAM" id="Phobius"/>
    </source>
</evidence>
<dbReference type="PIRSF" id="PIRSF037217">
    <property type="entry name" value="Carboxypeptidase_S"/>
    <property type="match status" value="1"/>
</dbReference>
<feature type="binding site" evidence="7">
    <location>
        <position position="266"/>
    </location>
    <ligand>
        <name>Zn(2+)</name>
        <dbReference type="ChEBI" id="CHEBI:29105"/>
        <label>1</label>
    </ligand>
</feature>
<dbReference type="OrthoDB" id="3064516at2759"/>
<dbReference type="Gene3D" id="1.10.150.900">
    <property type="match status" value="1"/>
</dbReference>
<dbReference type="InterPro" id="IPR047177">
    <property type="entry name" value="Pept_M20A"/>
</dbReference>
<proteinExistence type="inferred from homology"/>
<evidence type="ECO:0000256" key="1">
    <source>
        <dbReference type="ARBA" id="ARBA00006247"/>
    </source>
</evidence>
<evidence type="ECO:0000256" key="4">
    <source>
        <dbReference type="ARBA" id="ARBA00022801"/>
    </source>
</evidence>
<evidence type="ECO:0000313" key="10">
    <source>
        <dbReference type="EMBL" id="EDK46726.1"/>
    </source>
</evidence>
<keyword evidence="8" id="KW-0812">Transmembrane</keyword>